<keyword evidence="1 2" id="KW-0663">Pyridoxal phosphate</keyword>
<dbReference type="PANTHER" id="PTHR10146:SF14">
    <property type="entry name" value="PYRIDOXAL PHOSPHATE HOMEOSTASIS PROTEIN"/>
    <property type="match status" value="1"/>
</dbReference>
<sequence>MVSILDDARHRELAGRLEEVRGRIAAACRAADRAEDEVALVVVSKFFGADDVARLVDLGVRDLGENREQEATAKWERWPALLAAEGRAVPADVRLHFVGQLQSKKDGHVARVARVVQSVDRAKIVDRLAAAAQREGRVLGVCVQADLREGLGVAVDPEEDVRGGVGRGDLLALADRVAQAEGLELRGVMTVAPRSVDPAEAFGLLARWHEELLAAHPGATWRSAGMSGDLEQAVAAGATHVRVGSAILGSRPALG</sequence>
<reference evidence="5 6" key="1">
    <citation type="submission" date="2017-06" db="EMBL/GenBank/DDBJ databases">
        <authorList>
            <person name="Kim H.J."/>
            <person name="Triplett B.A."/>
        </authorList>
    </citation>
    <scope>NUCLEOTIDE SEQUENCE [LARGE SCALE GENOMIC DNA]</scope>
    <source>
        <strain evidence="5 6">DSM 22179</strain>
    </source>
</reference>
<organism evidence="5 6">
    <name type="scientific">Kytococcus aerolatus</name>
    <dbReference type="NCBI Taxonomy" id="592308"/>
    <lineage>
        <taxon>Bacteria</taxon>
        <taxon>Bacillati</taxon>
        <taxon>Actinomycetota</taxon>
        <taxon>Actinomycetes</taxon>
        <taxon>Micrococcales</taxon>
        <taxon>Kytococcaceae</taxon>
        <taxon>Kytococcus</taxon>
    </lineage>
</organism>
<dbReference type="InterPro" id="IPR029066">
    <property type="entry name" value="PLP-binding_barrel"/>
</dbReference>
<dbReference type="RefSeq" id="WP_088817393.1">
    <property type="nucleotide sequence ID" value="NZ_FYEZ01000001.1"/>
</dbReference>
<dbReference type="InterPro" id="IPR011078">
    <property type="entry name" value="PyrdxlP_homeostasis"/>
</dbReference>
<evidence type="ECO:0000313" key="6">
    <source>
        <dbReference type="Proteomes" id="UP000198122"/>
    </source>
</evidence>
<dbReference type="InterPro" id="IPR001608">
    <property type="entry name" value="Ala_racemase_N"/>
</dbReference>
<accession>A0A212T4F6</accession>
<feature type="domain" description="Alanine racemase N-terminal" evidence="4">
    <location>
        <begin position="31"/>
        <end position="252"/>
    </location>
</feature>
<keyword evidence="6" id="KW-1185">Reference proteome</keyword>
<dbReference type="PANTHER" id="PTHR10146">
    <property type="entry name" value="PROLINE SYNTHETASE CO-TRANSCRIBED BACTERIAL HOMOLOG PROTEIN"/>
    <property type="match status" value="1"/>
</dbReference>
<dbReference type="PIRSF" id="PIRSF004848">
    <property type="entry name" value="YBL036c_PLPDEIII"/>
    <property type="match status" value="1"/>
</dbReference>
<dbReference type="EMBL" id="FYEZ01000001">
    <property type="protein sequence ID" value="SNC60905.1"/>
    <property type="molecule type" value="Genomic_DNA"/>
</dbReference>
<dbReference type="NCBIfam" id="TIGR00044">
    <property type="entry name" value="YggS family pyridoxal phosphate-dependent enzyme"/>
    <property type="match status" value="1"/>
</dbReference>
<comment type="cofactor">
    <cofactor evidence="2">
        <name>pyridoxal 5'-phosphate</name>
        <dbReference type="ChEBI" id="CHEBI:597326"/>
    </cofactor>
</comment>
<evidence type="ECO:0000256" key="2">
    <source>
        <dbReference type="PIRSR" id="PIRSR004848-1"/>
    </source>
</evidence>
<evidence type="ECO:0000259" key="4">
    <source>
        <dbReference type="Pfam" id="PF01168"/>
    </source>
</evidence>
<dbReference type="Gene3D" id="3.20.20.10">
    <property type="entry name" value="Alanine racemase"/>
    <property type="match status" value="1"/>
</dbReference>
<proteinExistence type="inferred from homology"/>
<dbReference type="OrthoDB" id="9804072at2"/>
<evidence type="ECO:0000256" key="1">
    <source>
        <dbReference type="ARBA" id="ARBA00022898"/>
    </source>
</evidence>
<dbReference type="Pfam" id="PF01168">
    <property type="entry name" value="Ala_racemase_N"/>
    <property type="match status" value="1"/>
</dbReference>
<gene>
    <name evidence="5" type="ORF">SAMN05445756_0374</name>
</gene>
<dbReference type="SUPFAM" id="SSF51419">
    <property type="entry name" value="PLP-binding barrel"/>
    <property type="match status" value="1"/>
</dbReference>
<comment type="similarity">
    <text evidence="3">Belongs to the pyridoxal phosphate-binding protein YggS/PROSC family.</text>
</comment>
<feature type="modified residue" description="N6-(pyridoxal phosphate)lysine" evidence="2">
    <location>
        <position position="45"/>
    </location>
</feature>
<evidence type="ECO:0000313" key="5">
    <source>
        <dbReference type="EMBL" id="SNC60905.1"/>
    </source>
</evidence>
<protein>
    <recommendedName>
        <fullName evidence="4">Alanine racemase N-terminal domain-containing protein</fullName>
    </recommendedName>
</protein>
<dbReference type="Proteomes" id="UP000198122">
    <property type="component" value="Unassembled WGS sequence"/>
</dbReference>
<evidence type="ECO:0000256" key="3">
    <source>
        <dbReference type="RuleBase" id="RU004514"/>
    </source>
</evidence>
<name>A0A212T4F6_9MICO</name>
<dbReference type="AlphaFoldDB" id="A0A212T4F6"/>
<dbReference type="GO" id="GO:0030170">
    <property type="term" value="F:pyridoxal phosphate binding"/>
    <property type="evidence" value="ECO:0007669"/>
    <property type="project" value="InterPro"/>
</dbReference>